<organism evidence="8 9">
    <name type="scientific">Sedimentibacter hydroxybenzoicus DSM 7310</name>
    <dbReference type="NCBI Taxonomy" id="1123245"/>
    <lineage>
        <taxon>Bacteria</taxon>
        <taxon>Bacillati</taxon>
        <taxon>Bacillota</taxon>
        <taxon>Tissierellia</taxon>
        <taxon>Sedimentibacter</taxon>
    </lineage>
</organism>
<evidence type="ECO:0000256" key="2">
    <source>
        <dbReference type="ARBA" id="ARBA00022475"/>
    </source>
</evidence>
<feature type="transmembrane region" description="Helical" evidence="6">
    <location>
        <begin position="156"/>
        <end position="180"/>
    </location>
</feature>
<name>A0A974BKW9_SEDHY</name>
<dbReference type="PANTHER" id="PTHR46795">
    <property type="entry name" value="ABC TRANSPORTER PERMEASE-RELATED-RELATED"/>
    <property type="match status" value="1"/>
</dbReference>
<evidence type="ECO:0000256" key="5">
    <source>
        <dbReference type="ARBA" id="ARBA00023136"/>
    </source>
</evidence>
<dbReference type="PANTHER" id="PTHR46795:SF3">
    <property type="entry name" value="ABC TRANSPORTER PERMEASE"/>
    <property type="match status" value="1"/>
</dbReference>
<dbReference type="Pfam" id="PF02687">
    <property type="entry name" value="FtsX"/>
    <property type="match status" value="1"/>
</dbReference>
<feature type="transmembrane region" description="Helical" evidence="6">
    <location>
        <begin position="201"/>
        <end position="218"/>
    </location>
</feature>
<evidence type="ECO:0000259" key="7">
    <source>
        <dbReference type="Pfam" id="PF02687"/>
    </source>
</evidence>
<evidence type="ECO:0000313" key="8">
    <source>
        <dbReference type="EMBL" id="NYB74746.1"/>
    </source>
</evidence>
<reference evidence="8" key="1">
    <citation type="submission" date="2020-07" db="EMBL/GenBank/DDBJ databases">
        <title>Genomic analysis of a strain of Sedimentibacter Hydroxybenzoicus DSM7310.</title>
        <authorList>
            <person name="Ma S."/>
        </authorList>
    </citation>
    <scope>NUCLEOTIDE SEQUENCE</scope>
    <source>
        <strain evidence="8">DSM 7310</strain>
    </source>
</reference>
<feature type="transmembrane region" description="Helical" evidence="6">
    <location>
        <begin position="56"/>
        <end position="78"/>
    </location>
</feature>
<gene>
    <name evidence="8" type="ORF">HZF24_11420</name>
</gene>
<dbReference type="RefSeq" id="WP_179238449.1">
    <property type="nucleotide sequence ID" value="NZ_JACBNQ010000012.1"/>
</dbReference>
<sequence>MNKFFYPKLAVNNIKKNSKTYIPYMLTCIGTIMMFYNICFLVVAKDIEIVQDSGSLRQVMLLGAMVIGIFSLIFLFYTNSFLIKKRKKEFGLFNILGMEKKHISKIIFFETLITSAITLTVGILSGILLSKLIILFLFKILSFNATFGFEISPTAILASLCLFGSINVINFIFNITQVHLSKPVELLKGGNAGEREPKTKWLLTIVGALCLGTGYYIAVVTESPLAALNLFFVAVILVIVGTYCLFTAGSIAVLKRLRENKKYYYKANHFISVSGMIYRMKQNAAGLSNICILSTMVIVMISSTISLYTGMEDILKTQYPKDIIISAYEISDEEAKTLNEIINQQTSAAYIEQKDVIYYRSTELLAIQEGTYFKPVENQFDTMDSISTIGIITLEEFNRMENKAVELKDDECLLYSQRGSITENELNLNGYNITIKEKLMSLSSLDREAMASITNSYVIVVKSLDTVNRISASMNITERVDIRSYYYGFNIDEDSEVHVNLINNINSSIRESDTYGRADGPELSRESFYTMYGGLFFLGIFLGILFIMATVLIIYYKQIAEGYDDKERFDIMQKVGMSRSEIKKAIKSQVLTVFFLPLITTVVHIVFAFKVITKLLLIFGMTNVPLFAMCTVATIAVFALFYLVVYYLTARVYYQIVS</sequence>
<dbReference type="PIRSF" id="PIRSF018968">
    <property type="entry name" value="ABC_permease_BceB"/>
    <property type="match status" value="1"/>
</dbReference>
<keyword evidence="2 6" id="KW-1003">Cell membrane</keyword>
<feature type="transmembrane region" description="Helical" evidence="6">
    <location>
        <begin position="107"/>
        <end position="136"/>
    </location>
</feature>
<dbReference type="InterPro" id="IPR003838">
    <property type="entry name" value="ABC3_permease_C"/>
</dbReference>
<dbReference type="Proteomes" id="UP000611629">
    <property type="component" value="Unassembled WGS sequence"/>
</dbReference>
<protein>
    <submittedName>
        <fullName evidence="8">ABC transporter permease</fullName>
    </submittedName>
</protein>
<accession>A0A974BKW9</accession>
<dbReference type="InterPro" id="IPR027022">
    <property type="entry name" value="ABC_permease_BceB-typ"/>
</dbReference>
<keyword evidence="6" id="KW-0813">Transport</keyword>
<feature type="transmembrane region" description="Helical" evidence="6">
    <location>
        <begin position="230"/>
        <end position="254"/>
    </location>
</feature>
<evidence type="ECO:0000256" key="3">
    <source>
        <dbReference type="ARBA" id="ARBA00022692"/>
    </source>
</evidence>
<keyword evidence="5 6" id="KW-0472">Membrane</keyword>
<feature type="transmembrane region" description="Helical" evidence="6">
    <location>
        <begin position="624"/>
        <end position="648"/>
    </location>
</feature>
<keyword evidence="3 6" id="KW-0812">Transmembrane</keyword>
<comment type="similarity">
    <text evidence="6">Belongs to the ABC-4 integral membrane protein family.</text>
</comment>
<keyword evidence="4 6" id="KW-1133">Transmembrane helix</keyword>
<evidence type="ECO:0000256" key="4">
    <source>
        <dbReference type="ARBA" id="ARBA00022989"/>
    </source>
</evidence>
<dbReference type="GO" id="GO:0055085">
    <property type="term" value="P:transmembrane transport"/>
    <property type="evidence" value="ECO:0007669"/>
    <property type="project" value="UniProtKB-UniRule"/>
</dbReference>
<dbReference type="GO" id="GO:0005886">
    <property type="term" value="C:plasma membrane"/>
    <property type="evidence" value="ECO:0007669"/>
    <property type="project" value="UniProtKB-SubCell"/>
</dbReference>
<evidence type="ECO:0000313" key="9">
    <source>
        <dbReference type="Proteomes" id="UP000611629"/>
    </source>
</evidence>
<feature type="transmembrane region" description="Helical" evidence="6">
    <location>
        <begin position="590"/>
        <end position="612"/>
    </location>
</feature>
<keyword evidence="9" id="KW-1185">Reference proteome</keyword>
<comment type="subcellular location">
    <subcellularLocation>
        <location evidence="1 6">Cell membrane</location>
        <topology evidence="1 6">Multi-pass membrane protein</topology>
    </subcellularLocation>
</comment>
<comment type="caution">
    <text evidence="8">The sequence shown here is derived from an EMBL/GenBank/DDBJ whole genome shotgun (WGS) entry which is preliminary data.</text>
</comment>
<feature type="transmembrane region" description="Helical" evidence="6">
    <location>
        <begin position="531"/>
        <end position="556"/>
    </location>
</feature>
<dbReference type="EMBL" id="JACBNQ010000012">
    <property type="protein sequence ID" value="NYB74746.1"/>
    <property type="molecule type" value="Genomic_DNA"/>
</dbReference>
<feature type="transmembrane region" description="Helical" evidence="6">
    <location>
        <begin position="286"/>
        <end position="308"/>
    </location>
</feature>
<dbReference type="AlphaFoldDB" id="A0A974BKW9"/>
<dbReference type="InterPro" id="IPR052536">
    <property type="entry name" value="ABC-4_Integral_Memb_Prot"/>
</dbReference>
<feature type="domain" description="ABC3 transporter permease C-terminal" evidence="7">
    <location>
        <begin position="65"/>
        <end position="163"/>
    </location>
</feature>
<evidence type="ECO:0000256" key="1">
    <source>
        <dbReference type="ARBA" id="ARBA00004651"/>
    </source>
</evidence>
<feature type="transmembrane region" description="Helical" evidence="6">
    <location>
        <begin position="21"/>
        <end position="44"/>
    </location>
</feature>
<evidence type="ECO:0000256" key="6">
    <source>
        <dbReference type="PIRNR" id="PIRNR018968"/>
    </source>
</evidence>
<proteinExistence type="inferred from homology"/>